<dbReference type="InterPro" id="IPR001245">
    <property type="entry name" value="Ser-Thr/Tyr_kinase_cat_dom"/>
</dbReference>
<feature type="domain" description="Protein kinase" evidence="5">
    <location>
        <begin position="1"/>
        <end position="201"/>
    </location>
</feature>
<keyword evidence="2" id="KW-0547">Nucleotide-binding</keyword>
<evidence type="ECO:0000256" key="1">
    <source>
        <dbReference type="ARBA" id="ARBA00022679"/>
    </source>
</evidence>
<dbReference type="Gene3D" id="1.10.510.10">
    <property type="entry name" value="Transferase(Phosphotransferase) domain 1"/>
    <property type="match status" value="1"/>
</dbReference>
<dbReference type="SUPFAM" id="SSF56112">
    <property type="entry name" value="Protein kinase-like (PK-like)"/>
    <property type="match status" value="1"/>
</dbReference>
<dbReference type="PANTHER" id="PTHR44329:SF288">
    <property type="entry name" value="MITOGEN-ACTIVATED PROTEIN KINASE KINASE KINASE 20"/>
    <property type="match status" value="1"/>
</dbReference>
<dbReference type="Proteomes" id="UP000022910">
    <property type="component" value="Unassembled WGS sequence"/>
</dbReference>
<keyword evidence="7" id="KW-1185">Reference proteome</keyword>
<dbReference type="InterPro" id="IPR051681">
    <property type="entry name" value="Ser/Thr_Kinases-Pseudokinases"/>
</dbReference>
<dbReference type="InterPro" id="IPR000719">
    <property type="entry name" value="Prot_kinase_dom"/>
</dbReference>
<dbReference type="PANTHER" id="PTHR44329">
    <property type="entry name" value="SERINE/THREONINE-PROTEIN KINASE TNNI3K-RELATED"/>
    <property type="match status" value="1"/>
</dbReference>
<dbReference type="EMBL" id="JEMT01011814">
    <property type="protein sequence ID" value="EXX76822.1"/>
    <property type="molecule type" value="Genomic_DNA"/>
</dbReference>
<dbReference type="AlphaFoldDB" id="A0A015K4X2"/>
<dbReference type="GO" id="GO:0005524">
    <property type="term" value="F:ATP binding"/>
    <property type="evidence" value="ECO:0007669"/>
    <property type="project" value="UniProtKB-KW"/>
</dbReference>
<gene>
    <name evidence="6" type="ORF">RirG_029410</name>
</gene>
<dbReference type="HOGENOM" id="CLU_108605_0_0_1"/>
<dbReference type="PROSITE" id="PS00109">
    <property type="entry name" value="PROTEIN_KINASE_TYR"/>
    <property type="match status" value="1"/>
</dbReference>
<dbReference type="InterPro" id="IPR008266">
    <property type="entry name" value="Tyr_kinase_AS"/>
</dbReference>
<dbReference type="PROSITE" id="PS50011">
    <property type="entry name" value="PROTEIN_KINASE_DOM"/>
    <property type="match status" value="1"/>
</dbReference>
<evidence type="ECO:0000313" key="7">
    <source>
        <dbReference type="Proteomes" id="UP000022910"/>
    </source>
</evidence>
<reference evidence="6 7" key="1">
    <citation type="submission" date="2014-02" db="EMBL/GenBank/DDBJ databases">
        <title>Single nucleus genome sequencing reveals high similarity among nuclei of an endomycorrhizal fungus.</title>
        <authorList>
            <person name="Lin K."/>
            <person name="Geurts R."/>
            <person name="Zhang Z."/>
            <person name="Limpens E."/>
            <person name="Saunders D.G."/>
            <person name="Mu D."/>
            <person name="Pang E."/>
            <person name="Cao H."/>
            <person name="Cha H."/>
            <person name="Lin T."/>
            <person name="Zhou Q."/>
            <person name="Shang Y."/>
            <person name="Li Y."/>
            <person name="Ivanov S."/>
            <person name="Sharma T."/>
            <person name="Velzen R.V."/>
            <person name="Ruijter N.D."/>
            <person name="Aanen D.K."/>
            <person name="Win J."/>
            <person name="Kamoun S."/>
            <person name="Bisseling T."/>
            <person name="Huang S."/>
        </authorList>
    </citation>
    <scope>NUCLEOTIDE SEQUENCE [LARGE SCALE GENOMIC DNA]</scope>
    <source>
        <strain evidence="7">DAOM197198w</strain>
    </source>
</reference>
<keyword evidence="1" id="KW-0808">Transferase</keyword>
<sequence length="222" mass="26253">MLFYDYAKYDDLFTYFQSNHKSLNLLKDGKDKIKLAWDISQGVKYLHNKKILHLDLRSANILLEQDEVRKTLKPKISNFLWSINLCDNKTFVYPKITISPKDKVWKRWYDPDRLLNRESLVASSDIYSLGLLFWEIAWCEAGNLPFKNVSIKNLHNHLQKGNQETMPKLPIEYQRWKGIVNQMCQFKSEERYNIGDVEIIMGNLYKGRSESMSSFSTDATYY</sequence>
<evidence type="ECO:0000256" key="2">
    <source>
        <dbReference type="ARBA" id="ARBA00022741"/>
    </source>
</evidence>
<keyword evidence="3" id="KW-0418">Kinase</keyword>
<evidence type="ECO:0000259" key="5">
    <source>
        <dbReference type="PROSITE" id="PS50011"/>
    </source>
</evidence>
<evidence type="ECO:0000256" key="4">
    <source>
        <dbReference type="ARBA" id="ARBA00022840"/>
    </source>
</evidence>
<dbReference type="Pfam" id="PF07714">
    <property type="entry name" value="PK_Tyr_Ser-Thr"/>
    <property type="match status" value="1"/>
</dbReference>
<protein>
    <submittedName>
        <fullName evidence="6">Bck1p</fullName>
    </submittedName>
</protein>
<name>A0A015K4X2_RHIIW</name>
<dbReference type="OrthoDB" id="2398053at2759"/>
<accession>A0A015K4X2</accession>
<keyword evidence="4" id="KW-0067">ATP-binding</keyword>
<comment type="caution">
    <text evidence="6">The sequence shown here is derived from an EMBL/GenBank/DDBJ whole genome shotgun (WGS) entry which is preliminary data.</text>
</comment>
<organism evidence="6 7">
    <name type="scientific">Rhizophagus irregularis (strain DAOM 197198w)</name>
    <name type="common">Glomus intraradices</name>
    <dbReference type="NCBI Taxonomy" id="1432141"/>
    <lineage>
        <taxon>Eukaryota</taxon>
        <taxon>Fungi</taxon>
        <taxon>Fungi incertae sedis</taxon>
        <taxon>Mucoromycota</taxon>
        <taxon>Glomeromycotina</taxon>
        <taxon>Glomeromycetes</taxon>
        <taxon>Glomerales</taxon>
        <taxon>Glomeraceae</taxon>
        <taxon>Rhizophagus</taxon>
    </lineage>
</organism>
<proteinExistence type="predicted"/>
<dbReference type="GO" id="GO:0004674">
    <property type="term" value="F:protein serine/threonine kinase activity"/>
    <property type="evidence" value="ECO:0007669"/>
    <property type="project" value="TreeGrafter"/>
</dbReference>
<evidence type="ECO:0000256" key="3">
    <source>
        <dbReference type="ARBA" id="ARBA00022777"/>
    </source>
</evidence>
<evidence type="ECO:0000313" key="6">
    <source>
        <dbReference type="EMBL" id="EXX76822.1"/>
    </source>
</evidence>
<dbReference type="InterPro" id="IPR011009">
    <property type="entry name" value="Kinase-like_dom_sf"/>
</dbReference>